<sequence length="564" mass="64223">MAVTTRQDHSLATLPGFLSLQLGSTGSELDAGWYLADPQRSLSDPAKSAYESALDILKKTLTADEYQTPWLRHQSSMQDVQRAVVQSLEEYKSKSKGHKAREWLSSCSQRVMYYGAIFDTFAQHHPEYVSLAWGTLKFLFISVLNHEELLSEISKAISNLADVLPRTELHSILYPTARMQETVSLLYAKIIEFVVKAIKWCKKGKTRHAIAAIAHPFELKFKTIIDEITKRSRSVDEMANAASKAEIRDLHFTVHHMNKSIAQLTEMMAYQQQQQTLHNQTLLSLRVEQQQMFRRGQIEEIQNKVLLLDTTPDSSGSLAFCKSMRTRRRQRLPTQLPLASLNKLKAWVSDPSSSMVLAQGQGVKTSSLDFAVDFLDAVLERGYPVVWALPSDFDSNKPAPSVVGILKSLVSQLLELDCGQRCGVPIVLKQFKAKTTIRQWFDVLERCISNFTRLFIVIDTTFVQSSLENEEGTDGHFMLSDFMENISDIVARRGQGGLKVVVISWRFDTIASMEAEGVFDKRQFPTDMGRRVQRLIRQPKYRAIFKRGNREFSKQFQFPVEEIR</sequence>
<name>A0ABR3Y4K6_9PEZI</name>
<reference evidence="2 3" key="1">
    <citation type="journal article" date="2024" name="IMA Fungus">
        <title>IMA Genome - F19 : A genome assembly and annotation guide to empower mycologists, including annotated draft genome sequences of Ceratocystis pirilliformis, Diaporthe australafricana, Fusarium ophioides, Paecilomyces lecythidis, and Sporothrix stenoceras.</title>
        <authorList>
            <person name="Aylward J."/>
            <person name="Wilson A.M."/>
            <person name="Visagie C.M."/>
            <person name="Spraker J."/>
            <person name="Barnes I."/>
            <person name="Buitendag C."/>
            <person name="Ceriani C."/>
            <person name="Del Mar Angel L."/>
            <person name="du Plessis D."/>
            <person name="Fuchs T."/>
            <person name="Gasser K."/>
            <person name="Kramer D."/>
            <person name="Li W."/>
            <person name="Munsamy K."/>
            <person name="Piso A."/>
            <person name="Price J.L."/>
            <person name="Sonnekus B."/>
            <person name="Thomas C."/>
            <person name="van der Nest A."/>
            <person name="van Dijk A."/>
            <person name="van Heerden A."/>
            <person name="van Vuuren N."/>
            <person name="Yilmaz N."/>
            <person name="Duong T.A."/>
            <person name="van der Merwe N.A."/>
            <person name="Wingfield M.J."/>
            <person name="Wingfield B.D."/>
        </authorList>
    </citation>
    <scope>NUCLEOTIDE SEQUENCE [LARGE SCALE GENOMIC DNA]</scope>
    <source>
        <strain evidence="2 3">CMW 18300</strain>
    </source>
</reference>
<evidence type="ECO:0000313" key="2">
    <source>
        <dbReference type="EMBL" id="KAL1882836.1"/>
    </source>
</evidence>
<accession>A0ABR3Y4K6</accession>
<gene>
    <name evidence="2" type="ORF">Daus18300_000474</name>
</gene>
<keyword evidence="3" id="KW-1185">Reference proteome</keyword>
<proteinExistence type="predicted"/>
<dbReference type="InterPro" id="IPR056125">
    <property type="entry name" value="DUF7708"/>
</dbReference>
<evidence type="ECO:0000259" key="1">
    <source>
        <dbReference type="Pfam" id="PF24809"/>
    </source>
</evidence>
<dbReference type="Proteomes" id="UP001583177">
    <property type="component" value="Unassembled WGS sequence"/>
</dbReference>
<feature type="domain" description="DUF7708" evidence="1">
    <location>
        <begin position="102"/>
        <end position="247"/>
    </location>
</feature>
<comment type="caution">
    <text evidence="2">The sequence shown here is derived from an EMBL/GenBank/DDBJ whole genome shotgun (WGS) entry which is preliminary data.</text>
</comment>
<dbReference type="Pfam" id="PF24809">
    <property type="entry name" value="DUF7708"/>
    <property type="match status" value="1"/>
</dbReference>
<dbReference type="EMBL" id="JAWRVE010000003">
    <property type="protein sequence ID" value="KAL1882836.1"/>
    <property type="molecule type" value="Genomic_DNA"/>
</dbReference>
<evidence type="ECO:0000313" key="3">
    <source>
        <dbReference type="Proteomes" id="UP001583177"/>
    </source>
</evidence>
<protein>
    <recommendedName>
        <fullName evidence="1">DUF7708 domain-containing protein</fullName>
    </recommendedName>
</protein>
<organism evidence="2 3">
    <name type="scientific">Diaporthe australafricana</name>
    <dbReference type="NCBI Taxonomy" id="127596"/>
    <lineage>
        <taxon>Eukaryota</taxon>
        <taxon>Fungi</taxon>
        <taxon>Dikarya</taxon>
        <taxon>Ascomycota</taxon>
        <taxon>Pezizomycotina</taxon>
        <taxon>Sordariomycetes</taxon>
        <taxon>Sordariomycetidae</taxon>
        <taxon>Diaporthales</taxon>
        <taxon>Diaporthaceae</taxon>
        <taxon>Diaporthe</taxon>
    </lineage>
</organism>